<feature type="compositionally biased region" description="Gly residues" evidence="1">
    <location>
        <begin position="1"/>
        <end position="14"/>
    </location>
</feature>
<gene>
    <name evidence="3" type="primary">3</name>
    <name evidence="3" type="ORF">SEA_GEORGIE2_3</name>
</gene>
<evidence type="ECO:0000256" key="1">
    <source>
        <dbReference type="SAM" id="MobiDB-lite"/>
    </source>
</evidence>
<dbReference type="Proteomes" id="UP000510655">
    <property type="component" value="Segment"/>
</dbReference>
<dbReference type="Pfam" id="PF03496">
    <property type="entry name" value="ADPrib_exo_Tox"/>
    <property type="match status" value="1"/>
</dbReference>
<organism evidence="3 4">
    <name type="scientific">Mycobacterium phage Georgie2</name>
    <dbReference type="NCBI Taxonomy" id="2743928"/>
    <lineage>
        <taxon>Viruses</taxon>
        <taxon>Duplodnaviria</taxon>
        <taxon>Heunggongvirae</taxon>
        <taxon>Uroviricota</taxon>
        <taxon>Caudoviricetes</taxon>
        <taxon>Turbidovirus</taxon>
        <taxon>Turbidovirus georgie2</taxon>
    </lineage>
</organism>
<dbReference type="RefSeq" id="YP_010063810.1">
    <property type="nucleotide sequence ID" value="NC_054810.1"/>
</dbReference>
<dbReference type="GeneID" id="64947624"/>
<dbReference type="GO" id="GO:0005576">
    <property type="term" value="C:extracellular region"/>
    <property type="evidence" value="ECO:0007669"/>
    <property type="project" value="InterPro"/>
</dbReference>
<accession>A0A7D5FPZ3</accession>
<dbReference type="KEGG" id="vg:64947624"/>
<reference evidence="3 4" key="1">
    <citation type="submission" date="2020-05" db="EMBL/GenBank/DDBJ databases">
        <authorList>
            <person name="Curtis N."/>
            <person name="Garlena R.A."/>
            <person name="Russell D.A."/>
            <person name="Pope W.H."/>
            <person name="Jacobs-Sera D."/>
            <person name="Hatfull G.F."/>
        </authorList>
    </citation>
    <scope>NUCLEOTIDE SEQUENCE [LARGE SCALE GENOMIC DNA]</scope>
</reference>
<dbReference type="SUPFAM" id="SSF56399">
    <property type="entry name" value="ADP-ribosylation"/>
    <property type="match status" value="1"/>
</dbReference>
<dbReference type="Gene3D" id="3.90.176.10">
    <property type="entry name" value="Toxin ADP-ribosyltransferase, Chain A, domain 1"/>
    <property type="match status" value="1"/>
</dbReference>
<dbReference type="EMBL" id="MT498066">
    <property type="protein sequence ID" value="QLF82749.1"/>
    <property type="molecule type" value="Genomic_DNA"/>
</dbReference>
<dbReference type="PROSITE" id="PS51996">
    <property type="entry name" value="TR_MART"/>
    <property type="match status" value="1"/>
</dbReference>
<keyword evidence="4" id="KW-1185">Reference proteome</keyword>
<feature type="region of interest" description="Disordered" evidence="1">
    <location>
        <begin position="1"/>
        <end position="95"/>
    </location>
</feature>
<name>A0A7D5FPZ3_9CAUD</name>
<feature type="domain" description="ADP ribosyltransferase" evidence="2">
    <location>
        <begin position="125"/>
        <end position="298"/>
    </location>
</feature>
<proteinExistence type="predicted"/>
<evidence type="ECO:0000259" key="2">
    <source>
        <dbReference type="Pfam" id="PF03496"/>
    </source>
</evidence>
<feature type="compositionally biased region" description="Gly residues" evidence="1">
    <location>
        <begin position="25"/>
        <end position="75"/>
    </location>
</feature>
<dbReference type="InterPro" id="IPR003540">
    <property type="entry name" value="ADP-ribosyltransferase"/>
</dbReference>
<protein>
    <submittedName>
        <fullName evidence="3">VIP2-like ADP-ribosyltransferase toxin</fullName>
    </submittedName>
</protein>
<evidence type="ECO:0000313" key="4">
    <source>
        <dbReference type="Proteomes" id="UP000510655"/>
    </source>
</evidence>
<evidence type="ECO:0000313" key="3">
    <source>
        <dbReference type="EMBL" id="QLF82749.1"/>
    </source>
</evidence>
<sequence length="311" mass="32141">MGKRGGSGGGGGAVGTKSRPPKGAAAGGGSGLSGGSSGGGSAGSSGGGKGTGSAGTGGVTGGGGKGGSGGAGGGSSTNIPEPQQPDKPRTFPGASKAREWFSKIWPAKDKYDAKVRKEYARYSENTGYQTVNTALRDAAGDMSKFDDPDWLDARKKYDGTEYSSFVKDNYVKNLKDRIAQLDAGFEFAPKTSETISLSRGTRWSEFKSLGITGPNDDLSKLLGKTYVNDSYTSTSVGGKAAMDYMPVQLTITYPKGLPGVYMAGDVSHNGALSTLPSENEFLLPRGTKFKIKSIKKDASGNWIVEVEVLKP</sequence>